<gene>
    <name evidence="1" type="ORF">AVEN_249363_1</name>
</gene>
<name>A0A4Y2UVF2_ARAVE</name>
<proteinExistence type="predicted"/>
<protein>
    <submittedName>
        <fullName evidence="1">Uncharacterized protein</fullName>
    </submittedName>
</protein>
<sequence length="85" mass="9697">MAGRIGALAKCELRSFIRFLQANGWFVENDQRSCFWSDFMRLRRAILTSGDVFIHNNTHPHSAAPSSFWSNLNASCLIIRRIAPT</sequence>
<evidence type="ECO:0000313" key="1">
    <source>
        <dbReference type="EMBL" id="GBO15530.1"/>
    </source>
</evidence>
<comment type="caution">
    <text evidence="1">The sequence shown here is derived from an EMBL/GenBank/DDBJ whole genome shotgun (WGS) entry which is preliminary data.</text>
</comment>
<organism evidence="1 2">
    <name type="scientific">Araneus ventricosus</name>
    <name type="common">Orbweaver spider</name>
    <name type="synonym">Epeira ventricosa</name>
    <dbReference type="NCBI Taxonomy" id="182803"/>
    <lineage>
        <taxon>Eukaryota</taxon>
        <taxon>Metazoa</taxon>
        <taxon>Ecdysozoa</taxon>
        <taxon>Arthropoda</taxon>
        <taxon>Chelicerata</taxon>
        <taxon>Arachnida</taxon>
        <taxon>Araneae</taxon>
        <taxon>Araneomorphae</taxon>
        <taxon>Entelegynae</taxon>
        <taxon>Araneoidea</taxon>
        <taxon>Araneidae</taxon>
        <taxon>Araneus</taxon>
    </lineage>
</organism>
<dbReference type="AlphaFoldDB" id="A0A4Y2UVF2"/>
<dbReference type="Proteomes" id="UP000499080">
    <property type="component" value="Unassembled WGS sequence"/>
</dbReference>
<evidence type="ECO:0000313" key="2">
    <source>
        <dbReference type="Proteomes" id="UP000499080"/>
    </source>
</evidence>
<accession>A0A4Y2UVF2</accession>
<reference evidence="1 2" key="1">
    <citation type="journal article" date="2019" name="Sci. Rep.">
        <title>Orb-weaving spider Araneus ventricosus genome elucidates the spidroin gene catalogue.</title>
        <authorList>
            <person name="Kono N."/>
            <person name="Nakamura H."/>
            <person name="Ohtoshi R."/>
            <person name="Moran D.A.P."/>
            <person name="Shinohara A."/>
            <person name="Yoshida Y."/>
            <person name="Fujiwara M."/>
            <person name="Mori M."/>
            <person name="Tomita M."/>
            <person name="Arakawa K."/>
        </authorList>
    </citation>
    <scope>NUCLEOTIDE SEQUENCE [LARGE SCALE GENOMIC DNA]</scope>
</reference>
<dbReference type="EMBL" id="BGPR01039556">
    <property type="protein sequence ID" value="GBO15530.1"/>
    <property type="molecule type" value="Genomic_DNA"/>
</dbReference>
<keyword evidence="2" id="KW-1185">Reference proteome</keyword>